<organism evidence="4 5">
    <name type="scientific">Gossypium hirsutum</name>
    <name type="common">Upland cotton</name>
    <name type="synonym">Gossypium mexicanum</name>
    <dbReference type="NCBI Taxonomy" id="3635"/>
    <lineage>
        <taxon>Eukaryota</taxon>
        <taxon>Viridiplantae</taxon>
        <taxon>Streptophyta</taxon>
        <taxon>Embryophyta</taxon>
        <taxon>Tracheophyta</taxon>
        <taxon>Spermatophyta</taxon>
        <taxon>Magnoliopsida</taxon>
        <taxon>eudicotyledons</taxon>
        <taxon>Gunneridae</taxon>
        <taxon>Pentapetalae</taxon>
        <taxon>rosids</taxon>
        <taxon>malvids</taxon>
        <taxon>Malvales</taxon>
        <taxon>Malvaceae</taxon>
        <taxon>Malvoideae</taxon>
        <taxon>Gossypium</taxon>
    </lineage>
</organism>
<evidence type="ECO:0000259" key="3">
    <source>
        <dbReference type="SMART" id="SM01086"/>
    </source>
</evidence>
<keyword evidence="4" id="KW-1185">Reference proteome</keyword>
<dbReference type="InterPro" id="IPR050130">
    <property type="entry name" value="ClpA_ClpB"/>
</dbReference>
<proteinExistence type="predicted"/>
<dbReference type="Gene3D" id="1.10.8.60">
    <property type="match status" value="1"/>
</dbReference>
<dbReference type="RefSeq" id="XP_040950031.1">
    <property type="nucleotide sequence ID" value="XM_041094097.1"/>
</dbReference>
<keyword evidence="2" id="KW-0067">ATP-binding</keyword>
<evidence type="ECO:0000313" key="4">
    <source>
        <dbReference type="Proteomes" id="UP000818029"/>
    </source>
</evidence>
<evidence type="ECO:0000313" key="5">
    <source>
        <dbReference type="RefSeq" id="XP_040950031.1"/>
    </source>
</evidence>
<dbReference type="Pfam" id="PF07724">
    <property type="entry name" value="AAA_2"/>
    <property type="match status" value="1"/>
</dbReference>
<evidence type="ECO:0000256" key="2">
    <source>
        <dbReference type="ARBA" id="ARBA00022840"/>
    </source>
</evidence>
<sequence length="224" mass="25821">MNESLGVHSKHVKISSIIRIHVRKRRKNLTFQPFNEPTLYMNSVTGGQGYTVDYKNIVIILTSNLRVKHLLLGLSRKCTIQVARNQVMQEIRRHFKLDLLNKLDEVIVFNPLSHEQLRKVSRLQIKDVASCLAKRGIALVVVDLALDYILAEIYDLVIYCARLIRRLLEKKVLTELSRMLVNEEIDVNSTVYINALNRSESVYRIENNRGLVNAKTGQKMDVLI</sequence>
<dbReference type="PANTHER" id="PTHR11638">
    <property type="entry name" value="ATP-DEPENDENT CLP PROTEASE"/>
    <property type="match status" value="1"/>
</dbReference>
<reference evidence="4" key="1">
    <citation type="journal article" date="2020" name="Nat. Genet.">
        <title>Genomic diversifications of five Gossypium allopolyploid species and their impact on cotton improvement.</title>
        <authorList>
            <person name="Chen Z.J."/>
            <person name="Sreedasyam A."/>
            <person name="Ando A."/>
            <person name="Song Q."/>
            <person name="De Santiago L.M."/>
            <person name="Hulse-Kemp A.M."/>
            <person name="Ding M."/>
            <person name="Ye W."/>
            <person name="Kirkbride R.C."/>
            <person name="Jenkins J."/>
            <person name="Plott C."/>
            <person name="Lovell J."/>
            <person name="Lin Y.M."/>
            <person name="Vaughn R."/>
            <person name="Liu B."/>
            <person name="Simpson S."/>
            <person name="Scheffler B.E."/>
            <person name="Wen L."/>
            <person name="Saski C.A."/>
            <person name="Grover C.E."/>
            <person name="Hu G."/>
            <person name="Conover J.L."/>
            <person name="Carlson J.W."/>
            <person name="Shu S."/>
            <person name="Boston L.B."/>
            <person name="Williams M."/>
            <person name="Peterson D.G."/>
            <person name="McGee K."/>
            <person name="Jones D.C."/>
            <person name="Wendel J.F."/>
            <person name="Stelly D.M."/>
            <person name="Grimwood J."/>
            <person name="Schmutz J."/>
        </authorList>
    </citation>
    <scope>NUCLEOTIDE SEQUENCE [LARGE SCALE GENOMIC DNA]</scope>
    <source>
        <strain evidence="4">cv. TM-1</strain>
    </source>
</reference>
<dbReference type="InterPro" id="IPR003959">
    <property type="entry name" value="ATPase_AAA_core"/>
</dbReference>
<dbReference type="GeneID" id="121217790"/>
<dbReference type="InterPro" id="IPR019489">
    <property type="entry name" value="Clp_ATPase_C"/>
</dbReference>
<dbReference type="SUPFAM" id="SSF52540">
    <property type="entry name" value="P-loop containing nucleoside triphosphate hydrolases"/>
    <property type="match status" value="1"/>
</dbReference>
<dbReference type="PANTHER" id="PTHR11638:SF18">
    <property type="entry name" value="HEAT SHOCK PROTEIN 104"/>
    <property type="match status" value="1"/>
</dbReference>
<dbReference type="Pfam" id="PF10431">
    <property type="entry name" value="ClpB_D2-small"/>
    <property type="match status" value="1"/>
</dbReference>
<dbReference type="SMART" id="SM01086">
    <property type="entry name" value="ClpB_D2-small"/>
    <property type="match status" value="1"/>
</dbReference>
<feature type="domain" description="Clp ATPase C-terminal" evidence="3">
    <location>
        <begin position="112"/>
        <end position="202"/>
    </location>
</feature>
<accession>A0ABM3A590</accession>
<name>A0ABM3A590_GOSHI</name>
<dbReference type="Proteomes" id="UP000818029">
    <property type="component" value="Chromosome A03"/>
</dbReference>
<evidence type="ECO:0000256" key="1">
    <source>
        <dbReference type="ARBA" id="ARBA00022741"/>
    </source>
</evidence>
<keyword evidence="1" id="KW-0547">Nucleotide-binding</keyword>
<dbReference type="InterPro" id="IPR027417">
    <property type="entry name" value="P-loop_NTPase"/>
</dbReference>
<gene>
    <name evidence="5" type="primary">LOC121217790</name>
</gene>
<protein>
    <submittedName>
        <fullName evidence="5">LOW QUALITY PROTEIN: chaperone protein ClpB1</fullName>
    </submittedName>
</protein>
<reference evidence="5" key="2">
    <citation type="submission" date="2025-08" db="UniProtKB">
        <authorList>
            <consortium name="RefSeq"/>
        </authorList>
    </citation>
    <scope>IDENTIFICATION</scope>
</reference>
<dbReference type="Gene3D" id="3.40.50.300">
    <property type="entry name" value="P-loop containing nucleotide triphosphate hydrolases"/>
    <property type="match status" value="1"/>
</dbReference>